<accession>A0A117UWF4</accession>
<dbReference type="EMBL" id="LLZS01000003">
    <property type="protein sequence ID" value="KUR72105.1"/>
    <property type="molecule type" value="Genomic_DNA"/>
</dbReference>
<gene>
    <name evidence="1" type="ORF">AQZ52_02010</name>
</gene>
<dbReference type="RefSeq" id="WP_067906274.1">
    <property type="nucleotide sequence ID" value="NZ_KQ954244.1"/>
</dbReference>
<comment type="caution">
    <text evidence="1">The sequence shown here is derived from an EMBL/GenBank/DDBJ whole genome shotgun (WGS) entry which is preliminary data.</text>
</comment>
<dbReference type="OrthoDB" id="7592568at2"/>
<keyword evidence="2" id="KW-1185">Reference proteome</keyword>
<dbReference type="AlphaFoldDB" id="A0A117UWF4"/>
<sequence length="575" mass="62862">MNTVANIALPKPVTVDELNAYVAAAELEYGNYKSSAMKSAANAYLVWHHGESVNAEPTMRTWLDGQIAARNTLIDAHNKAVDDAKRRAKECAEGKINDPLTEEATAVLLAMHKRKPSEWAAHKQVKIEGRDGSSNFTRIVKFVFGFKKPSDASHVSRYAKVLEYIEQHKNELGGDFSVDAIVALLNEVGGFEAAIDKVRNPEAANDDNVRAATLTKIKEAVDRAEGGEEIAFTPKYEQNGYVFLVGRPSANGVKLCGELAINDNEANDLMFKVDAAIIGSADPAVEFISRVVSIGDLVREGREGNAVDTAGTGKRFKVARTFSLTDLGSKTQVVVSARYTEASVVIHAAPKANVNIGKVEPDQAALLNSEDAAYMAKHFSSAARCLLMTINASQGDSDIPVRWNVTTALDGKDQNKAIVWSSMYKEAHCPVDKRHFDPKCSMTLTQEQLRLVYNDCLRDWGKNKQDDQKANKQLTVKFDGVTLTVGHVVYGIKSYPLGDKLGSPVSLDIRPRDIVDLFAKLIELNVPFCTLHGDADGMLAISWDDEVGDYTVYQPVVDMRGGLSKTCVGYMKVSK</sequence>
<name>A0A117UWF4_9SPHN</name>
<protein>
    <submittedName>
        <fullName evidence="1">Uncharacterized protein</fullName>
    </submittedName>
</protein>
<reference evidence="1 2" key="1">
    <citation type="submission" date="2015-10" db="EMBL/GenBank/DDBJ databases">
        <title>Draft genome sequence of Novosphingobium fuchskuhlense DSM 25065 isolated from a surface water sample of the southwest basin of Lake Grosse Fuchskuhle.</title>
        <authorList>
            <person name="Ruckert C."/>
            <person name="Winkler A."/>
            <person name="Glaeser J."/>
            <person name="Grossart H.-P."/>
            <person name="Kalinowski J."/>
            <person name="Glaeser S."/>
        </authorList>
    </citation>
    <scope>NUCLEOTIDE SEQUENCE [LARGE SCALE GENOMIC DNA]</scope>
    <source>
        <strain evidence="1 2">FNE08-7</strain>
    </source>
</reference>
<proteinExistence type="predicted"/>
<dbReference type="Proteomes" id="UP000058012">
    <property type="component" value="Unassembled WGS sequence"/>
</dbReference>
<evidence type="ECO:0000313" key="2">
    <source>
        <dbReference type="Proteomes" id="UP000058012"/>
    </source>
</evidence>
<organism evidence="1 2">
    <name type="scientific">Novosphingobium fuchskuhlense</name>
    <dbReference type="NCBI Taxonomy" id="1117702"/>
    <lineage>
        <taxon>Bacteria</taxon>
        <taxon>Pseudomonadati</taxon>
        <taxon>Pseudomonadota</taxon>
        <taxon>Alphaproteobacteria</taxon>
        <taxon>Sphingomonadales</taxon>
        <taxon>Sphingomonadaceae</taxon>
        <taxon>Novosphingobium</taxon>
    </lineage>
</organism>
<evidence type="ECO:0000313" key="1">
    <source>
        <dbReference type="EMBL" id="KUR72105.1"/>
    </source>
</evidence>